<feature type="transmembrane region" description="Helical" evidence="7">
    <location>
        <begin position="12"/>
        <end position="33"/>
    </location>
</feature>
<feature type="transmembrane region" description="Helical" evidence="7">
    <location>
        <begin position="111"/>
        <end position="131"/>
    </location>
</feature>
<dbReference type="OMA" id="TERAYFD"/>
<evidence type="ECO:0000256" key="5">
    <source>
        <dbReference type="ARBA" id="ARBA00022989"/>
    </source>
</evidence>
<evidence type="ECO:0008006" key="10">
    <source>
        <dbReference type="Google" id="ProtNLM"/>
    </source>
</evidence>
<dbReference type="PRINTS" id="PR01130">
    <property type="entry name" value="DERENTRNSPRT"/>
</dbReference>
<dbReference type="GO" id="GO:0005886">
    <property type="term" value="C:plasma membrane"/>
    <property type="evidence" value="ECO:0007669"/>
    <property type="project" value="TreeGrafter"/>
</dbReference>
<keyword evidence="3" id="KW-0813">Transport</keyword>
<dbReference type="AlphaFoldDB" id="A0A7M7J6E7"/>
<feature type="transmembrane region" description="Helical" evidence="7">
    <location>
        <begin position="172"/>
        <end position="199"/>
    </location>
</feature>
<evidence type="ECO:0000256" key="2">
    <source>
        <dbReference type="ARBA" id="ARBA00007965"/>
    </source>
</evidence>
<proteinExistence type="inferred from homology"/>
<dbReference type="RefSeq" id="XP_022647498.1">
    <property type="nucleotide sequence ID" value="XM_022791763.1"/>
</dbReference>
<feature type="transmembrane region" description="Helical" evidence="7">
    <location>
        <begin position="335"/>
        <end position="352"/>
    </location>
</feature>
<dbReference type="PIRSF" id="PIRSF016379">
    <property type="entry name" value="ENT"/>
    <property type="match status" value="1"/>
</dbReference>
<dbReference type="RefSeq" id="XP_022647493.1">
    <property type="nucleotide sequence ID" value="XM_022791758.1"/>
</dbReference>
<feature type="transmembrane region" description="Helical" evidence="7">
    <location>
        <begin position="270"/>
        <end position="290"/>
    </location>
</feature>
<organism evidence="8 9">
    <name type="scientific">Varroa destructor</name>
    <name type="common">Honeybee mite</name>
    <dbReference type="NCBI Taxonomy" id="109461"/>
    <lineage>
        <taxon>Eukaryota</taxon>
        <taxon>Metazoa</taxon>
        <taxon>Ecdysozoa</taxon>
        <taxon>Arthropoda</taxon>
        <taxon>Chelicerata</taxon>
        <taxon>Arachnida</taxon>
        <taxon>Acari</taxon>
        <taxon>Parasitiformes</taxon>
        <taxon>Mesostigmata</taxon>
        <taxon>Gamasina</taxon>
        <taxon>Dermanyssoidea</taxon>
        <taxon>Varroidae</taxon>
        <taxon>Varroa</taxon>
    </lineage>
</organism>
<evidence type="ECO:0000256" key="7">
    <source>
        <dbReference type="SAM" id="Phobius"/>
    </source>
</evidence>
<evidence type="ECO:0000256" key="1">
    <source>
        <dbReference type="ARBA" id="ARBA00004141"/>
    </source>
</evidence>
<dbReference type="GeneID" id="111244532"/>
<comment type="similarity">
    <text evidence="2">Belongs to the SLC29A/ENT transporter (TC 2.A.57) family.</text>
</comment>
<dbReference type="OrthoDB" id="46396at2759"/>
<keyword evidence="5 7" id="KW-1133">Transmembrane helix</keyword>
<evidence type="ECO:0000313" key="9">
    <source>
        <dbReference type="Proteomes" id="UP000594260"/>
    </source>
</evidence>
<dbReference type="GO" id="GO:0005337">
    <property type="term" value="F:nucleoside transmembrane transporter activity"/>
    <property type="evidence" value="ECO:0007669"/>
    <property type="project" value="InterPro"/>
</dbReference>
<dbReference type="FunCoup" id="A0A7M7J6E7">
    <property type="interactions" value="204"/>
</dbReference>
<dbReference type="KEGG" id="vde:111244532"/>
<feature type="transmembrane region" description="Helical" evidence="7">
    <location>
        <begin position="137"/>
        <end position="160"/>
    </location>
</feature>
<evidence type="ECO:0000256" key="4">
    <source>
        <dbReference type="ARBA" id="ARBA00022692"/>
    </source>
</evidence>
<comment type="subcellular location">
    <subcellularLocation>
        <location evidence="1">Membrane</location>
        <topology evidence="1">Multi-pass membrane protein</topology>
    </subcellularLocation>
</comment>
<reference evidence="8" key="1">
    <citation type="submission" date="2021-01" db="UniProtKB">
        <authorList>
            <consortium name="EnsemblMetazoa"/>
        </authorList>
    </citation>
    <scope>IDENTIFICATION</scope>
</reference>
<evidence type="ECO:0000256" key="3">
    <source>
        <dbReference type="ARBA" id="ARBA00022448"/>
    </source>
</evidence>
<sequence>MDLSDAPQDRLNITSSAIFLLGIASLLPWNVFITANDYWLYKFRTINDTTGSSVNTTVSSETLLNNTFPEQNEIQRFFGAYQSITSNVVFIFTLGLNALVSKRVSSNARIVYPLIATIAMLTLITILAKVNTDSEQVVFLLATLIIVALVNAMVGFLMGASMGVCGYLPSRYITVCSLGQATGGLVTCALQVGVLIMGLGHQDTALLYFSAATAIITLTLAAYKAMQHTDFYQHYRCLVTSSTSAFESTMAGVPYMEIFTKGWPFHVSSFLVYMVTISFFPALTVNALSTHYLRGDILTDKLFVPLACFTVFNVADCVGRYIFGLFQLSSRRTKLLLTLCVARAILIPLFLICNLSPANRVHTSVLLNSDVAYVLFMIIAGASNGYLCTTAFVHAPKTVAIEHQEVAAEITSFLSGFGSAVGSVLSYGVLRLL</sequence>
<feature type="transmembrane region" description="Helical" evidence="7">
    <location>
        <begin position="406"/>
        <end position="430"/>
    </location>
</feature>
<feature type="transmembrane region" description="Helical" evidence="7">
    <location>
        <begin position="205"/>
        <end position="223"/>
    </location>
</feature>
<accession>A0A7M7J6E7</accession>
<evidence type="ECO:0000313" key="8">
    <source>
        <dbReference type="EnsemblMetazoa" id="XP_022647498"/>
    </source>
</evidence>
<dbReference type="InParanoid" id="A0A7M7J6E7"/>
<keyword evidence="6 7" id="KW-0472">Membrane</keyword>
<dbReference type="Pfam" id="PF01733">
    <property type="entry name" value="Nucleoside_tran"/>
    <property type="match status" value="2"/>
</dbReference>
<keyword evidence="4 7" id="KW-0812">Transmembrane</keyword>
<dbReference type="EnsemblMetazoa" id="XM_022791758">
    <property type="protein sequence ID" value="XP_022647493"/>
    <property type="gene ID" value="LOC111244532"/>
</dbReference>
<dbReference type="PANTHER" id="PTHR10332:SF88">
    <property type="entry name" value="EQUILIBRATIVE NUCLEOSIDE TRANSPORTER 1, ISOFORM A"/>
    <property type="match status" value="1"/>
</dbReference>
<evidence type="ECO:0000256" key="6">
    <source>
        <dbReference type="ARBA" id="ARBA00023136"/>
    </source>
</evidence>
<feature type="transmembrane region" description="Helical" evidence="7">
    <location>
        <begin position="372"/>
        <end position="394"/>
    </location>
</feature>
<dbReference type="PANTHER" id="PTHR10332">
    <property type="entry name" value="EQUILIBRATIVE NUCLEOSIDE TRANSPORTER"/>
    <property type="match status" value="1"/>
</dbReference>
<dbReference type="EnsemblMetazoa" id="XM_022791763">
    <property type="protein sequence ID" value="XP_022647498"/>
    <property type="gene ID" value="LOC111244532"/>
</dbReference>
<protein>
    <recommendedName>
        <fullName evidence="10">Equilibrative nucleoside transporter 3</fullName>
    </recommendedName>
</protein>
<dbReference type="InterPro" id="IPR002259">
    <property type="entry name" value="Eqnu_transpt"/>
</dbReference>
<dbReference type="Proteomes" id="UP000594260">
    <property type="component" value="Unplaced"/>
</dbReference>
<keyword evidence="9" id="KW-1185">Reference proteome</keyword>
<name>A0A7M7J6E7_VARDE</name>
<feature type="transmembrane region" description="Helical" evidence="7">
    <location>
        <begin position="302"/>
        <end position="323"/>
    </location>
</feature>
<feature type="transmembrane region" description="Helical" evidence="7">
    <location>
        <begin position="78"/>
        <end position="99"/>
    </location>
</feature>